<keyword evidence="1" id="KW-0812">Transmembrane</keyword>
<dbReference type="RefSeq" id="WP_304994011.1">
    <property type="nucleotide sequence ID" value="NZ_CP101717.1"/>
</dbReference>
<protein>
    <submittedName>
        <fullName evidence="2">DUF2798 domain-containing protein</fullName>
    </submittedName>
</protein>
<dbReference type="Pfam" id="PF11391">
    <property type="entry name" value="DUF2798"/>
    <property type="match status" value="1"/>
</dbReference>
<dbReference type="EMBL" id="CP101717">
    <property type="protein sequence ID" value="WLD56727.1"/>
    <property type="molecule type" value="Genomic_DNA"/>
</dbReference>
<evidence type="ECO:0000313" key="2">
    <source>
        <dbReference type="EMBL" id="WLD56727.1"/>
    </source>
</evidence>
<dbReference type="InterPro" id="IPR021529">
    <property type="entry name" value="DUF2798"/>
</dbReference>
<evidence type="ECO:0000256" key="1">
    <source>
        <dbReference type="SAM" id="Phobius"/>
    </source>
</evidence>
<keyword evidence="1" id="KW-0472">Membrane</keyword>
<proteinExistence type="predicted"/>
<keyword evidence="1" id="KW-1133">Transmembrane helix</keyword>
<gene>
    <name evidence="2" type="ORF">NFC81_08260</name>
</gene>
<organism evidence="2">
    <name type="scientific">Salinispirillum sp. LH 10-3-1</name>
    <dbReference type="NCBI Taxonomy" id="2952525"/>
    <lineage>
        <taxon>Bacteria</taxon>
        <taxon>Pseudomonadati</taxon>
        <taxon>Pseudomonadota</taxon>
        <taxon>Gammaproteobacteria</taxon>
        <taxon>Oceanospirillales</taxon>
        <taxon>Saccharospirillaceae</taxon>
        <taxon>Salinispirillum</taxon>
    </lineage>
</organism>
<dbReference type="AlphaFoldDB" id="A0AB38YC38"/>
<name>A0AB38YC38_9GAMM</name>
<sequence length="75" mass="8482">MLIPARLTRFVVPFLMSIYMATIMTFLVTVINTGLADGFVFRWMRAFLFAWPIAFTLLLLGAPTVHRIAAAIVKH</sequence>
<feature type="transmembrane region" description="Helical" evidence="1">
    <location>
        <begin position="43"/>
        <end position="65"/>
    </location>
</feature>
<feature type="transmembrane region" description="Helical" evidence="1">
    <location>
        <begin position="12"/>
        <end position="31"/>
    </location>
</feature>
<accession>A0AB38YC38</accession>
<reference evidence="2" key="1">
    <citation type="submission" date="2022-07" db="EMBL/GenBank/DDBJ databases">
        <title>Complete genome sequence of Salinispirillum sp. LH10-3-1 capable of multiple carbohydrate inversion isolated from a soda lake.</title>
        <authorList>
            <person name="Liu J."/>
            <person name="Zhai Y."/>
            <person name="Zhang H."/>
            <person name="Yang H."/>
            <person name="Qu J."/>
            <person name="Li J."/>
        </authorList>
    </citation>
    <scope>NUCLEOTIDE SEQUENCE</scope>
    <source>
        <strain evidence="2">LH 10-3-1</strain>
    </source>
</reference>